<comment type="caution">
    <text evidence="3">The sequence shown here is derived from an EMBL/GenBank/DDBJ whole genome shotgun (WGS) entry which is preliminary data.</text>
</comment>
<dbReference type="Proteomes" id="UP000526003">
    <property type="component" value="Unassembled WGS sequence"/>
</dbReference>
<evidence type="ECO:0000259" key="2">
    <source>
        <dbReference type="Pfam" id="PF22599"/>
    </source>
</evidence>
<organism evidence="3 4">
    <name type="scientific">Pseudomonas kielensis</name>
    <dbReference type="NCBI Taxonomy" id="2762577"/>
    <lineage>
        <taxon>Bacteria</taxon>
        <taxon>Pseudomonadati</taxon>
        <taxon>Pseudomonadota</taxon>
        <taxon>Gammaproteobacteria</taxon>
        <taxon>Pseudomonadales</taxon>
        <taxon>Pseudomonadaceae</taxon>
        <taxon>Pseudomonas</taxon>
    </lineage>
</organism>
<dbReference type="EMBL" id="JACMYG010000038">
    <property type="protein sequence ID" value="MBC2693061.1"/>
    <property type="molecule type" value="Genomic_DNA"/>
</dbReference>
<gene>
    <name evidence="3" type="ORF">H7995_25050</name>
</gene>
<keyword evidence="1" id="KW-0732">Signal</keyword>
<reference evidence="3 4" key="1">
    <citation type="submission" date="2020-08" db="EMBL/GenBank/DDBJ databases">
        <title>Pseudomonas sp. nov.</title>
        <authorList>
            <person name="Gieschler S."/>
            <person name="Fiedler G."/>
            <person name="Brinks E."/>
            <person name="Boehnlein C."/>
            <person name="Franz C.M.A.P."/>
            <person name="Kabisch J."/>
        </authorList>
    </citation>
    <scope>NUCLEOTIDE SEQUENCE [LARGE SCALE GENOMIC DNA]</scope>
    <source>
        <strain evidence="3 4">MBT-1</strain>
    </source>
</reference>
<protein>
    <recommendedName>
        <fullName evidence="2">SecDF P1 head subdomain domain-containing protein</fullName>
    </recommendedName>
</protein>
<accession>A0A7X1GIE5</accession>
<dbReference type="AlphaFoldDB" id="A0A7X1GIE5"/>
<keyword evidence="4" id="KW-1185">Reference proteome</keyword>
<feature type="chain" id="PRO_5031311865" description="SecDF P1 head subdomain domain-containing protein" evidence="1">
    <location>
        <begin position="21"/>
        <end position="115"/>
    </location>
</feature>
<feature type="signal peptide" evidence="1">
    <location>
        <begin position="1"/>
        <end position="20"/>
    </location>
</feature>
<dbReference type="Gene3D" id="3.30.1360.200">
    <property type="match status" value="1"/>
</dbReference>
<name>A0A7X1GIE5_9PSED</name>
<sequence length="115" mass="12551">MRCKVWMVFLAMVIGTSTQAAEIDFSSALDFTKTELVLKDIDSPNPEIVVLSVTLSPEATERMRKVSTQSIGQPLTLLINGQPISTATVQSVLGAQFRVTMSRAIARELLPSLLE</sequence>
<evidence type="ECO:0000313" key="3">
    <source>
        <dbReference type="EMBL" id="MBC2693061.1"/>
    </source>
</evidence>
<proteinExistence type="predicted"/>
<dbReference type="InterPro" id="IPR054384">
    <property type="entry name" value="SecDF_P1_head"/>
</dbReference>
<dbReference type="RefSeq" id="WP_166592638.1">
    <property type="nucleotide sequence ID" value="NZ_CP130043.1"/>
</dbReference>
<evidence type="ECO:0000313" key="4">
    <source>
        <dbReference type="Proteomes" id="UP000526003"/>
    </source>
</evidence>
<evidence type="ECO:0000256" key="1">
    <source>
        <dbReference type="SAM" id="SignalP"/>
    </source>
</evidence>
<feature type="domain" description="SecDF P1 head subdomain" evidence="2">
    <location>
        <begin position="49"/>
        <end position="102"/>
    </location>
</feature>
<dbReference type="Pfam" id="PF22599">
    <property type="entry name" value="SecDF_P1_head"/>
    <property type="match status" value="1"/>
</dbReference>